<dbReference type="AlphaFoldDB" id="A0A915IQJ2"/>
<evidence type="ECO:0000259" key="10">
    <source>
        <dbReference type="PROSITE" id="PS50199"/>
    </source>
</evidence>
<dbReference type="Gene3D" id="4.10.1060.10">
    <property type="entry name" value="Zinc finger, RanBP2-type"/>
    <property type="match status" value="2"/>
</dbReference>
<dbReference type="GO" id="GO:0008270">
    <property type="term" value="F:zinc ion binding"/>
    <property type="evidence" value="ECO:0007669"/>
    <property type="project" value="UniProtKB-KW"/>
</dbReference>
<proteinExistence type="predicted"/>
<dbReference type="FunFam" id="4.10.1060.10:FF:000004">
    <property type="entry name" value="Zinc finger Ran-binding domain-containing protein 2"/>
    <property type="match status" value="1"/>
</dbReference>
<dbReference type="InterPro" id="IPR001876">
    <property type="entry name" value="Znf_RanBP2"/>
</dbReference>
<dbReference type="PROSITE" id="PS01358">
    <property type="entry name" value="ZF_RANBP2_1"/>
    <property type="match status" value="2"/>
</dbReference>
<dbReference type="GO" id="GO:0005634">
    <property type="term" value="C:nucleus"/>
    <property type="evidence" value="ECO:0007669"/>
    <property type="project" value="UniProtKB-SubCell"/>
</dbReference>
<evidence type="ECO:0000256" key="4">
    <source>
        <dbReference type="ARBA" id="ARBA00022771"/>
    </source>
</evidence>
<dbReference type="PANTHER" id="PTHR12999:SF17">
    <property type="entry name" value="ZINC FINGER RAN-BINDING DOMAIN-CONTAINING PROTEIN 2"/>
    <property type="match status" value="1"/>
</dbReference>
<protein>
    <submittedName>
        <fullName evidence="12">RanBP2-type domain-containing protein</fullName>
    </submittedName>
</protein>
<evidence type="ECO:0000256" key="3">
    <source>
        <dbReference type="ARBA" id="ARBA00022737"/>
    </source>
</evidence>
<evidence type="ECO:0000256" key="1">
    <source>
        <dbReference type="ARBA" id="ARBA00004123"/>
    </source>
</evidence>
<feature type="compositionally biased region" description="Low complexity" evidence="9">
    <location>
        <begin position="195"/>
        <end position="224"/>
    </location>
</feature>
<organism evidence="11 12">
    <name type="scientific">Romanomermis culicivorax</name>
    <name type="common">Nematode worm</name>
    <dbReference type="NCBI Taxonomy" id="13658"/>
    <lineage>
        <taxon>Eukaryota</taxon>
        <taxon>Metazoa</taxon>
        <taxon>Ecdysozoa</taxon>
        <taxon>Nematoda</taxon>
        <taxon>Enoplea</taxon>
        <taxon>Dorylaimia</taxon>
        <taxon>Mermithida</taxon>
        <taxon>Mermithoidea</taxon>
        <taxon>Mermithidae</taxon>
        <taxon>Romanomermis</taxon>
    </lineage>
</organism>
<dbReference type="PANTHER" id="PTHR12999">
    <property type="entry name" value="ZINC FINGER RAN-BINDING DOMAIN-CONTAINING PROTEIN 2 ZRANB2-RELATED"/>
    <property type="match status" value="1"/>
</dbReference>
<comment type="subcellular location">
    <subcellularLocation>
        <location evidence="1">Nucleus</location>
    </subcellularLocation>
</comment>
<keyword evidence="6" id="KW-0694">RNA-binding</keyword>
<feature type="domain" description="RanBP2-type" evidence="10">
    <location>
        <begin position="63"/>
        <end position="92"/>
    </location>
</feature>
<evidence type="ECO:0000256" key="9">
    <source>
        <dbReference type="SAM" id="MobiDB-lite"/>
    </source>
</evidence>
<dbReference type="Pfam" id="PF00641">
    <property type="entry name" value="Zn_ribbon_RanBP"/>
    <property type="match status" value="1"/>
</dbReference>
<name>A0A915IQJ2_ROMCU</name>
<keyword evidence="2" id="KW-0479">Metal-binding</keyword>
<dbReference type="GO" id="GO:0003723">
    <property type="term" value="F:RNA binding"/>
    <property type="evidence" value="ECO:0007669"/>
    <property type="project" value="UniProtKB-KW"/>
</dbReference>
<dbReference type="Proteomes" id="UP000887565">
    <property type="component" value="Unplaced"/>
</dbReference>
<feature type="compositionally biased region" description="Basic and acidic residues" evidence="9">
    <location>
        <begin position="46"/>
        <end position="59"/>
    </location>
</feature>
<keyword evidence="5" id="KW-0862">Zinc</keyword>
<keyword evidence="4 8" id="KW-0863">Zinc-finger</keyword>
<sequence>MMEHSRPVVKDGNWACPEPKCSKINTVSRSTCETCGRSKPRQKSKGSHEIGKEAAEKSKGLFSAEDWSCSKCGNINWSRRSTCNICNAPKHGEVEARTGYGGGYMDRQEIEYVKRANDDDEEYDEFGRKKKKDNNDDKEENDEEDEEEEDGSDLSKYKLDEDEDLSSPKKKRNGATTNSPVVKKRKRSASRSRSRSSSGSKSRSASNSSSSSRSRSPRVVAAAGRRVVARRRLFAVRRRRAAHRRLVRLVQKVRRQNVVNNAGPGPDRDRMIEKVVDTTRIPATAAAVNHAEPAKIIRDRDLEEEAAVKNKIVVASITCYVFQKDHSETCLCKPYHLFRFLSIN</sequence>
<feature type="domain" description="RanBP2-type" evidence="10">
    <location>
        <begin position="10"/>
        <end position="41"/>
    </location>
</feature>
<dbReference type="GO" id="GO:0001530">
    <property type="term" value="F:lipopolysaccharide binding"/>
    <property type="evidence" value="ECO:0007669"/>
    <property type="project" value="TreeGrafter"/>
</dbReference>
<evidence type="ECO:0000256" key="8">
    <source>
        <dbReference type="PROSITE-ProRule" id="PRU00322"/>
    </source>
</evidence>
<dbReference type="PROSITE" id="PS50199">
    <property type="entry name" value="ZF_RANBP2_2"/>
    <property type="match status" value="2"/>
</dbReference>
<evidence type="ECO:0000256" key="6">
    <source>
        <dbReference type="ARBA" id="ARBA00022884"/>
    </source>
</evidence>
<keyword evidence="3" id="KW-0677">Repeat</keyword>
<feature type="region of interest" description="Disordered" evidence="9">
    <location>
        <begin position="111"/>
        <end position="224"/>
    </location>
</feature>
<evidence type="ECO:0000256" key="5">
    <source>
        <dbReference type="ARBA" id="ARBA00022833"/>
    </source>
</evidence>
<keyword evidence="7" id="KW-0539">Nucleus</keyword>
<reference evidence="12" key="1">
    <citation type="submission" date="2022-11" db="UniProtKB">
        <authorList>
            <consortium name="WormBaseParasite"/>
        </authorList>
    </citation>
    <scope>IDENTIFICATION</scope>
</reference>
<dbReference type="SMART" id="SM00547">
    <property type="entry name" value="ZnF_RBZ"/>
    <property type="match status" value="2"/>
</dbReference>
<feature type="compositionally biased region" description="Acidic residues" evidence="9">
    <location>
        <begin position="136"/>
        <end position="152"/>
    </location>
</feature>
<evidence type="ECO:0000313" key="12">
    <source>
        <dbReference type="WBParaSite" id="nRc.2.0.1.t15684-RA"/>
    </source>
</evidence>
<dbReference type="InterPro" id="IPR036443">
    <property type="entry name" value="Znf_RanBP2_sf"/>
</dbReference>
<accession>A0A915IQJ2</accession>
<evidence type="ECO:0000256" key="2">
    <source>
        <dbReference type="ARBA" id="ARBA00022723"/>
    </source>
</evidence>
<evidence type="ECO:0000313" key="11">
    <source>
        <dbReference type="Proteomes" id="UP000887565"/>
    </source>
</evidence>
<evidence type="ECO:0000256" key="7">
    <source>
        <dbReference type="ARBA" id="ARBA00023242"/>
    </source>
</evidence>
<dbReference type="SUPFAM" id="SSF90209">
    <property type="entry name" value="Ran binding protein zinc finger-like"/>
    <property type="match status" value="2"/>
</dbReference>
<keyword evidence="11" id="KW-1185">Reference proteome</keyword>
<dbReference type="WBParaSite" id="nRc.2.0.1.t15684-RA">
    <property type="protein sequence ID" value="nRc.2.0.1.t15684-RA"/>
    <property type="gene ID" value="nRc.2.0.1.g15684"/>
</dbReference>
<feature type="compositionally biased region" description="Basic residues" evidence="9">
    <location>
        <begin position="182"/>
        <end position="194"/>
    </location>
</feature>
<feature type="region of interest" description="Disordered" evidence="9">
    <location>
        <begin position="34"/>
        <end position="60"/>
    </location>
</feature>